<dbReference type="OrthoDB" id="9804819at2"/>
<dbReference type="CDD" id="cd03230">
    <property type="entry name" value="ABC_DR_subfamily_A"/>
    <property type="match status" value="1"/>
</dbReference>
<evidence type="ECO:0000256" key="1">
    <source>
        <dbReference type="ARBA" id="ARBA00022448"/>
    </source>
</evidence>
<dbReference type="GO" id="GO:0016887">
    <property type="term" value="F:ATP hydrolysis activity"/>
    <property type="evidence" value="ECO:0007669"/>
    <property type="project" value="InterPro"/>
</dbReference>
<dbReference type="GO" id="GO:0005524">
    <property type="term" value="F:ATP binding"/>
    <property type="evidence" value="ECO:0007669"/>
    <property type="project" value="UniProtKB-KW"/>
</dbReference>
<accession>A0A0D7X0N6</accession>
<evidence type="ECO:0000313" key="5">
    <source>
        <dbReference type="EMBL" id="KJD45006.1"/>
    </source>
</evidence>
<dbReference type="RefSeq" id="WP_044646747.1">
    <property type="nucleotide sequence ID" value="NZ_JTHP01000026.1"/>
</dbReference>
<dbReference type="PROSITE" id="PS50893">
    <property type="entry name" value="ABC_TRANSPORTER_2"/>
    <property type="match status" value="1"/>
</dbReference>
<dbReference type="SUPFAM" id="SSF52540">
    <property type="entry name" value="P-loop containing nucleoside triphosphate hydrolases"/>
    <property type="match status" value="1"/>
</dbReference>
<dbReference type="InterPro" id="IPR003439">
    <property type="entry name" value="ABC_transporter-like_ATP-bd"/>
</dbReference>
<comment type="caution">
    <text evidence="5">The sequence shown here is derived from an EMBL/GenBank/DDBJ whole genome shotgun (WGS) entry which is preliminary data.</text>
</comment>
<proteinExistence type="predicted"/>
<dbReference type="SMART" id="SM00382">
    <property type="entry name" value="AAA"/>
    <property type="match status" value="1"/>
</dbReference>
<sequence>MIELREVTKTFTEEKAVDQLALTVKKGSIFGLLGSNGAGKTTLLKIIAGIYRPDTGKVLIDGQPVYEQPEVKQRILFMPDTPYFFPQATIRQMARFYRSIYPSWSEERYIQLTDIFKLDPKRKLHRFSKGMKRQAAFLLALSCMPELLILDEPIDGLDPVMRRMVKNLLFQETAAREMTVVISSHNLREIEDMCDHVGIMHQGRMLLEKEVDDLKSDTHKVQVAFRDRTHEEAVCGQLPVVHKERRGSVLLLIIRGEREQITETIQAYEPHVFDLLPLTLEEIFIYEMEDAGYDIQPILL</sequence>
<feature type="domain" description="ABC transporter" evidence="4">
    <location>
        <begin position="2"/>
        <end position="227"/>
    </location>
</feature>
<dbReference type="Proteomes" id="UP000032534">
    <property type="component" value="Unassembled WGS sequence"/>
</dbReference>
<evidence type="ECO:0000256" key="3">
    <source>
        <dbReference type="ARBA" id="ARBA00022840"/>
    </source>
</evidence>
<reference evidence="5 6" key="1">
    <citation type="submission" date="2014-11" db="EMBL/GenBank/DDBJ databases">
        <title>Draft Genome Sequences of Paenibacillus polymyxa NRRL B-30509 and Paenibacillus terrae NRRL B-30644, Strains from a Poultry Environment that Produce Tridecaptin A and Paenicidins.</title>
        <authorList>
            <person name="van Belkum M.J."/>
            <person name="Lohans C.T."/>
            <person name="Vederas J.C."/>
        </authorList>
    </citation>
    <scope>NUCLEOTIDE SEQUENCE [LARGE SCALE GENOMIC DNA]</scope>
    <source>
        <strain evidence="5 6">NRRL B-30644</strain>
    </source>
</reference>
<dbReference type="PANTHER" id="PTHR42939">
    <property type="entry name" value="ABC TRANSPORTER ATP-BINDING PROTEIN ALBC-RELATED"/>
    <property type="match status" value="1"/>
</dbReference>
<keyword evidence="3" id="KW-0067">ATP-binding</keyword>
<evidence type="ECO:0000259" key="4">
    <source>
        <dbReference type="PROSITE" id="PS50893"/>
    </source>
</evidence>
<dbReference type="PATRIC" id="fig|159743.3.peg.3154"/>
<dbReference type="Pfam" id="PF00005">
    <property type="entry name" value="ABC_tran"/>
    <property type="match status" value="1"/>
</dbReference>
<keyword evidence="2" id="KW-0547">Nucleotide-binding</keyword>
<keyword evidence="6" id="KW-1185">Reference proteome</keyword>
<protein>
    <submittedName>
        <fullName evidence="5">ABC transporter</fullName>
    </submittedName>
</protein>
<dbReference type="PANTHER" id="PTHR42939:SF1">
    <property type="entry name" value="ABC TRANSPORTER ATP-BINDING PROTEIN ALBC-RELATED"/>
    <property type="match status" value="1"/>
</dbReference>
<name>A0A0D7X0N6_9BACL</name>
<dbReference type="InterPro" id="IPR027417">
    <property type="entry name" value="P-loop_NTPase"/>
</dbReference>
<dbReference type="EMBL" id="JTHP01000026">
    <property type="protein sequence ID" value="KJD45006.1"/>
    <property type="molecule type" value="Genomic_DNA"/>
</dbReference>
<keyword evidence="1" id="KW-0813">Transport</keyword>
<dbReference type="InterPro" id="IPR051782">
    <property type="entry name" value="ABC_Transporter_VariousFunc"/>
</dbReference>
<gene>
    <name evidence="5" type="ORF">QD47_14175</name>
</gene>
<dbReference type="InterPro" id="IPR003593">
    <property type="entry name" value="AAA+_ATPase"/>
</dbReference>
<organism evidence="5 6">
    <name type="scientific">Paenibacillus terrae</name>
    <dbReference type="NCBI Taxonomy" id="159743"/>
    <lineage>
        <taxon>Bacteria</taxon>
        <taxon>Bacillati</taxon>
        <taxon>Bacillota</taxon>
        <taxon>Bacilli</taxon>
        <taxon>Bacillales</taxon>
        <taxon>Paenibacillaceae</taxon>
        <taxon>Paenibacillus</taxon>
    </lineage>
</organism>
<evidence type="ECO:0000313" key="6">
    <source>
        <dbReference type="Proteomes" id="UP000032534"/>
    </source>
</evidence>
<evidence type="ECO:0000256" key="2">
    <source>
        <dbReference type="ARBA" id="ARBA00022741"/>
    </source>
</evidence>
<dbReference type="AlphaFoldDB" id="A0A0D7X0N6"/>
<dbReference type="Gene3D" id="3.40.50.300">
    <property type="entry name" value="P-loop containing nucleotide triphosphate hydrolases"/>
    <property type="match status" value="1"/>
</dbReference>